<organism evidence="1 2">
    <name type="scientific">Actinoplanes digitatis</name>
    <dbReference type="NCBI Taxonomy" id="1868"/>
    <lineage>
        <taxon>Bacteria</taxon>
        <taxon>Bacillati</taxon>
        <taxon>Actinomycetota</taxon>
        <taxon>Actinomycetes</taxon>
        <taxon>Micromonosporales</taxon>
        <taxon>Micromonosporaceae</taxon>
        <taxon>Actinoplanes</taxon>
    </lineage>
</organism>
<proteinExistence type="predicted"/>
<dbReference type="Proteomes" id="UP000578112">
    <property type="component" value="Unassembled WGS sequence"/>
</dbReference>
<dbReference type="InterPro" id="IPR015943">
    <property type="entry name" value="WD40/YVTN_repeat-like_dom_sf"/>
</dbReference>
<sequence>MRTRSTRVALAVTVIAGVTGGLFQVVTGTATAEELPVKVPAPKGYQTTDFTSVDEFVVDGVHKHVLVTDPADGRLVALNYNGTTAAEALGLPGARGAALSTDSTTIYVAVENDSRIAALDAVTLQEIRSFPMAGEQPVGVAVSGSRLWFTTKRSNFGELDLVTGEVRLHDHGETNPWDNSGELMLAVNPANPAQLAVTTHAVTSGAVGLFDISGAVAERIGLRGYIPSNDVYDFNDLRFTTNGLALGGSNGVLLMALDADLTTTGRIATNWSVGLDVAATGWVATARPYFGNADILLLPAGATTATRELVLPTNQFQGGFDALAWEPGGDRLAVLTSSALGAEQLWVSESPTVDTATIALTAPANATRGAALTITGTAGSVPAGTSLTVSRTDLESPSGTALAAVTTGESGAFSFTDKPPAGGTVTYTVSFAGTADIRPASATASVSVSREIPALTLVPAGTVNTYNTAVTVTAKLGSTYRNRTVELWADPAGSDKANTLLKRATVDAAGKVTASLRLTRNTVISAVFTGDTRVAPRTVKSTLHAKVSAVTAVTKHYKTASGYFYFRKTKNPVFTTTMTPGAGRKQRLQFEYYSGGKWRTWKGYTLPLNSAGKSVYKLTGTHKTGVKYRVRTAYIPGTSGDSLNHTTYGAYRYFTFTK</sequence>
<name>A0A7W7I3J9_9ACTN</name>
<dbReference type="Gene3D" id="2.130.10.10">
    <property type="entry name" value="YVTN repeat-like/Quinoprotein amine dehydrogenase"/>
    <property type="match status" value="1"/>
</dbReference>
<evidence type="ECO:0000313" key="1">
    <source>
        <dbReference type="EMBL" id="MBB4765819.1"/>
    </source>
</evidence>
<dbReference type="InterPro" id="IPR011044">
    <property type="entry name" value="Quino_amine_DH_bsu"/>
</dbReference>
<protein>
    <submittedName>
        <fullName evidence="1">Uncharacterized protein</fullName>
    </submittedName>
</protein>
<reference evidence="1 2" key="1">
    <citation type="submission" date="2020-08" db="EMBL/GenBank/DDBJ databases">
        <title>Sequencing the genomes of 1000 actinobacteria strains.</title>
        <authorList>
            <person name="Klenk H.-P."/>
        </authorList>
    </citation>
    <scope>NUCLEOTIDE SEQUENCE [LARGE SCALE GENOMIC DNA]</scope>
    <source>
        <strain evidence="1 2">DSM 43149</strain>
    </source>
</reference>
<comment type="caution">
    <text evidence="1">The sequence shown here is derived from an EMBL/GenBank/DDBJ whole genome shotgun (WGS) entry which is preliminary data.</text>
</comment>
<gene>
    <name evidence="1" type="ORF">BJ971_006375</name>
</gene>
<dbReference type="SUPFAM" id="SSF50969">
    <property type="entry name" value="YVTN repeat-like/Quinoprotein amine dehydrogenase"/>
    <property type="match status" value="1"/>
</dbReference>
<evidence type="ECO:0000313" key="2">
    <source>
        <dbReference type="Proteomes" id="UP000578112"/>
    </source>
</evidence>
<dbReference type="RefSeq" id="WP_184996825.1">
    <property type="nucleotide sequence ID" value="NZ_BOMK01000021.1"/>
</dbReference>
<dbReference type="AlphaFoldDB" id="A0A7W7I3J9"/>
<dbReference type="EMBL" id="JACHNH010000001">
    <property type="protein sequence ID" value="MBB4765819.1"/>
    <property type="molecule type" value="Genomic_DNA"/>
</dbReference>
<accession>A0A7W7I3J9</accession>
<keyword evidence="2" id="KW-1185">Reference proteome</keyword>